<sequence length="6134" mass="691022">MSTTSLQLFPLTRAQQRIWYTELLYPNSAACMLSGAIIMKGQVDREALVRSVQLLIERNEALRIRLLTEDGEPKQYIQPYQPAEIGYLDFSAGAQDVEEWVELNNRKPMELLHSDLYEFTILKVNEHEVRCNLRMHHVISDGISMGLIGNGIMQTYLELVRGESPSGEATHSYLDYIQTEIEYEQSERFKKDRAYWLDKFQTLPEATGLKTYNHLSVSTVAKRNNTAVSGEFYAKLKTFWEAHNIGAFTFFLGAIYIYLHKMTNEREVTLGAIYGNRSSKKEKETLGMFASTVAVRVGVEPDENLVSFLRAVAKEQSTIMRHQKYPYNQLIQDVRELHNNRDLGRLFSVAVEYQPMRWVHFDNLSVQTRNQFCGHEVNDFVIHVKEMPDEQRIELIVDYRTELFDEAEVKRMTEHLLEIADYIVCHPHETVSRVSLVSEEERHTLVSVFNDTTIDYPRNKTIQQLFEEQTERSPERLAVAFEGHGLTYRELNERANKLAQTLRSEGVCPDQPVGLMAERSLEMIVGILGILKAGGAYVPIDPEYPEQRIRYMLEDSGAKLLLVRDVERMRADFAGKIIDLSQDDVYSDDSSNPDAAAGPTDLAYIMYTSGTTGKPKGVMVEHRNVVRLVKNTNFADLDEETRILQTGAVAFDASTFEIWGALLNGGELYLTSQDVILSTAKLKQAIRQYGITTMWLTSPLFNQLSQEDSGLFGGLKTLLVGGDALSVPHINRVLRDHPELCIVNGYGPTENTTFSTTYAITGEQTDTVPIGRPIRNSTAYVVDSALKLQPIGAWGELVVGGDGVARGYLNRLELTAEKFIASPVREGERCYRTGDLVRWRADGTLEYKGRMDGQVKIRGYRIELGEVEAYLSKIASVQTAVVITREDEAGQKQLAAYYTSDRPLSPDELKAELIKELPGYMIPAYLVQVEQMPLTPNGKIDRKALPAPEEISTGAVEYVEPRTPVEAKLAEIWQEVLGLPKIGVKDNFFDMGGHSLRAAALTAKIHKEMQKSLLVREVFLTPTLEGMAQVIARMDRQAQEPIPAIEQRDYYPVSSAQKRLYILNQLKGAELSYNMPKAMAVEGPLDRVRLEQAFRKLTERHESLRTGFETVNGEPVQRIYPHVDFSVELMKGGDTAAEEHIRQFVRPFDLQQPPLFRVGLIEQEQDRHILLFDMHHIISDGASVRILIEEFGRLYRGEKLRPLPIQYKDYTVWQQSEAQEERRKAQEAYWLDVFGGELPVLNMPTDYARPAVQSFEGNVIEFVIDRNRMQELKRIATQSGATLYMVLLAAYTALLHKYTGQEDIIVGTPVAGRGHTDLENLIGMFVGTLPIRNFPAGEKSFLSYLEEVKEQALKAYDNQDYPFERLVEKLHLSRDLSRNPLFDTMFVLQNGEQGRWAIEGLQFHSLPDVHDTAKFDLTFHAVEEAEELVCHLEYASSLYKPETVRRMKKHFVQLIDTVTKDPAASLSTLDIITAEEKTAILGVFNDTAAAYPQNKTIHGLFEEQAERTPEQTAVLCGSSRMTYRELNERANRLARTLRALGVQPDRPVGIIAERSPEMLVGIYAILKAGGAYVPIQPDYPEERIRYMLDDSGAGLLVSQRHLKERTAFAGTVIVLEDESVYHEDGSNLEPAAGPDHMAYVIYTSGSTGKPKGVMVEHRPVINRLTWMQEAYPIGSEDTILQKTAITFDVSVWELFWWGFVGAKVCLLPPGGEKNPEQILATIDEHRVTTLHFVPAMLHVFLEYVEGQPDGELAKKLASVRRVFASGEALTTSQTDRFHRFIAPVNGARLINLYGPTEATVDVSYFNCEPEEAYASVPIGKPISNIRLYIVAPGSRQLQPIGVPGELCIAGDGLARGYLHRPELTAEKFIDNPFEEGGRMYRTGDLARWMPDGNIEYLGRIDHQVKIRGYRIELGEVEAELLKTAPVQEAVVLARDGQDGQKLLCAYFTADRQLTVSELKGMLSGELPGYMVPSYFVQLERMPLSPNGKIDRKALPAPEETALAGAEYVAPRTQEERQLVRIWQEVLGRKQIGVKDNFFDIGGHSLRATTVTAKIHQEMGRNVPLKEMFQSPTIEALAAAIAGMEQAEHSAIRVTEKSDFYPVSSAQKRLYILSEIEGAHLSYNMPAVLTVEGPLDRLRLEEAFRALIERHEILRTGFELVDGEPVQRICPNAAFAVELVQASEHEAEEHIRRFVRPFDLRKPPLLRVGLIEVGPQRHHLCIDMHHIVSDGASLGILIQEFVRLYKGEDLLPLRIQYKDYALWQQAEEQSERMKAQEAYWLDVFKGELPVLHMPTDYARPAVQSYEGGMLRFAIDRSGMEGLRQIAAQSGSTLYMVLLAAYTALLHKYTGQEDIIVGTPVAGRRHADLGHLIGMFVNTLAVRNYPAGEKTFLSYVGEIKEAALKAYENQEYPFEQLVENLEIKRDMSRNALFDTMFVLQNAEQGELLIDGLQFTPRSYEHTTAKFDLSLSVVEEADGLACSLEYAATLFKPETVRRIAQHFAQLIEQVIHDPNAKLSSVDIVSEQEKTHITELFNDTALPYPADMTIHRLLEEQAERMPEQVAVVYEASRLTYRQINEKANRLARTIRAEGIRPDERVCIVAERSLEMVIGILAVLKAGGAYVPIDPEYPQDRIRYMLEDSGAKLLLVQCPLPEEVAFDGKLLDLRDEAAYHQDATNLEAAAGPQHLAYVLYTSGSTGAPKGVMVEHRSVVNMLTQLENEYPMLPGDAFLLKTTYTFDISVPELFGWFFGKGRLVILRQGLEKDPAAIEQVIEEQGITHMNVVPSMFSAMLSYAREKGTAKLNGLRYIFSGGEALPSALVKQFHSLSLKARLENIYGPTEATIYATKYSADTSMDEAVAVPIGKPLGNVQMWVLGSGNHLQPIGVPGELCITGVGVARGYLNRPELTAEKFVKHPLMPDRLMYRTGDLARWLPDGNIEYLGRIDHQVKIRGYRIELGEIEARLRKVGAVKEALVIAREDESGQKQLYAYFTAERPLANGELRSELAGMLPGYMIPSYFMQLERMPLTPNGKLDRKALPAPEGNVRTGAEYVAPRTALEVRLANIWKDILRLPEIGVRDNFFEIGGHSLRAVTMVAQIHKELNVNVALRQIFQAPTIEQLAQEIAGMRQQAYEAIPLTGESSFYPLSSAQKRLFILNQLEGAELSYNMPSVMSVSGPLDKSRLEEAFRKLIARHETLRTGFELADGEPVQRVYPEVEFAVEYVRPETKDSEAFIRSFIRAFDLGKPPLLRIRVIELETERHILCFDMHHIISDGTSMGILIEEFVRLYGGDEPAPLRLQYKDYAAWQQGELHSERMNAQEAYWRSLFQGEIPVLDLPTDYARPAVRSYEGKSVEFIVSSSVTEKLRELAVQTGSTLYMVLLAAYTTLLHKYTGQEDIVVGTPVAGRSHGELSGLIGMFVNTLAIRSYPAGTKTLNEYVLEIKEQALKAYEHQEYPFEELVEKLNVARDQSRSPLFETMFVLQNAERSELTIEGLQFKPYPFQQHMAKFDLTFNVTEEADSLVCSIEYASTLFKEETVQRLAQHFTQLLDGIVHDPNATLASIEMLTAQEKVQIVEEFNDTAWPYPADMTIHGLFEQVAAGMPEQEAVVFGDQRLTYRELNERANRLARTLQARGLQAEQPVAIMSERSVEMIVAVLAVMKAGGAYVPVDPEYPEKRIRYMLEDSGARLLLVQSHLRDRAAFDGELLLLDDERTYSDNGSNLGLAVDPQQLAYIIYTSGTTGNPKGVMVEHQGVCNFKFFCEHTLQISKQDRIVQFASFSFDASCSEIIMSLFFGATLYVPDASVILDHHLFEQYVRDNGITVATLPPTYAVYLNPGHVPSLKTLITAGSASSAELVGQWKDHVRYINNYGPTEDSICSTTWVYSKDMAMETSVPIGRPIANHQVYILDAQNRLAPIGVAGELCVSGIGLARGYLNRPELTAEKFVPVPFAPEKRMYRTGDLARWLPDGNIEYLGRIDHQVKIRGYRIELGEIEAQLMKTEAVKEVLVIAWEDESGQKQLCAYFTAERPLATGDLRSELAGALPGYMIPTLFMQLERMPLTPNGKVDRKALPAPEGTAHTGAEYRAPRTSVEQTLVSVWQGVLGVGSIGIDDNFFDLGGDSIKAIQVSSRLFQAGYKLEMKDLFKYPTVKELGTRVQAANRTAEQGIVVGAMKLTPIQRWFFGRQSPDPHHFNQAVMLYRERGFEAEALRQTMKKIAEHHDALRLVFRMTEQGWEAWNRGLDEGEPYSLEVVNLKGETDCAQAIEAKADEIQGSFSLSEGPLAKLGLFQCDDGDHLLIAIHHLAVDGVSWRILLEDFAAGYEQAVSGSDIRLPQKTDPFRQWADRLTDYAKSPAIENERSYWRQVEQARVIPLPKDDMQAAPQVGDSEAVTVQWTREETERLLKEAHRAYGTEMNDLLLTALGRAIYAWTGIGQVVVNVEGHGREPIVPDMDITRTVGWFTSQYPVVLEMGTDKGLADQIKKIKEGLRRIPHKGVGYGILKYLSAPEEGGTSTSTSSIHPEISFNYLGQFDQDLENSALQLSPYSTGASISANAWRTCALDINGMISEGTLKLTIGYSGKEYRKETMERVGELLKASLREVVEHCLGKERAELTPSDVLYKELTLEELDALVEQTAHLGEIENVYTLTPLQKGMLFHSLMDPDSGAYYEQTTFTLQGSFDAAVFEQSLNALAQRHEVLRANYYSGWKEEPLQVVFRNKRPSFRYEDLRCMDEEQREAYAQRLAGEGKAKGFDLGQDSLMRISVLRTGDETYRFLWSFHHIVMDGWCLSLVAKEVFETYFATLEQRLPELGNPLPYGRYIEWLQSQNREAASKYWSDYLAGYEQGTVLPQAKSGKKEGVYAAETLARSFGEKLTRDIDLTAKQHRVTVNTLIQTAWGVLLQKYNGSEDVVFGSVVSGRPAELPGIETMIGLFINTIPVRIQNVPEQSFASVMRSVQEQSLAGQAYETYPLYEIQAQSEHKSGLIDHIMVFENYPVDEQMEQLGDHRSVSFEIKDVHISEQTNYDFNLIVVPGDEIALRMEYNACVYDRTAVERIYGHLVRVLERITADPQVHVGELNVLTPEEQTQIRVRFNDTEADYPREKTIHSLFEEQAERAPEQVAVVYEESQVTYGELNERANRLARTLRAEGVQADTLVGIMTDRSLEMVVGILAILKAGGAYVPIDPEYPEERIRYMLEDSGARMLLVKHSSHEKLAFYEGTLIDLDDEAVYDPDGGNLESITGPKDLAYVIYTSGTTGKPKGTLIEHKNVVRLLFNERNLFDFGPSDTWTLFHSYCFDFSVWEMYGALLYGGRLIIVPAMTARSPQQFRELLKAEQVTTLNQTPTYFYQLMQEELGHDSKELKLRQIIFGGEALSPALLKSWKAKYPHVQLINMYGITETTVHVTYKEITEREIAEGKSNIGKPIPTLSTYIMNKQRQLQPVGVPGELYVAGDGLARGYLNRADLTAERFVEHPFAAGERMYRTGDLARWLPDGSIEYLGRIDHQVKIRGYRIELGELEAQLLKVETVREVMVIAREDEEGQKQLCAYFVADAELTAVGLKQALSAKLPTYMLPSYFIQLDAMPLTSNGKVDRKALPAPEGSLQPNAKYVAPRTPIELRLARIWQEVLGVPRIGINDNFFDLGGHSLRATTMAAKIHKELHIRVPLKEVFQAPTIEALGKVIASMGQTAYETIPVVEERDYYPVTSAQKQLYILSHLEGGELSYNMPNVMSVEGPLDPLRLEAAFRELIARHESLRTGFEMVDGELVQRIYREAQFDVEYMQAEEAEAEAYMAGFVRAFPLEKPPLLRVGLIEHKPDRYTLLFDMHHIISDGVSMGILIQEFVRLYGGETLPPLRIQYKDYAAWQLRQASEERYRQLESYWLEALSGDLPVLHLPTDYPRPARLSFEGAQIDFMADRALTEAVKGLADASGSTLFMVLLAAYTVLLSQYSGQEDMIVGTPIAGRLSEELQGVIGMFVGTLPLRNYPSEGKTFLSYLQEVKENALQAFEHQDYPFEKLVERLDAAKDVSRNPLFDTMFTLQNLERQEHGIESLTFTRQIRENGSSKFDLSFTVMEQGDELACSIVYRTKLFKKNTMEQLSQDFLAILQAVTANPHILLEEIELADGPTPADPLFENKEFAF</sequence>
<evidence type="ECO:0000256" key="4">
    <source>
        <dbReference type="ARBA" id="ARBA00022553"/>
    </source>
</evidence>
<dbReference type="Pfam" id="PF00501">
    <property type="entry name" value="AMP-binding"/>
    <property type="match status" value="5"/>
</dbReference>
<feature type="domain" description="Carrier" evidence="9">
    <location>
        <begin position="2009"/>
        <end position="2084"/>
    </location>
</feature>
<evidence type="ECO:0000256" key="7">
    <source>
        <dbReference type="ARBA" id="ARBA00023194"/>
    </source>
</evidence>
<dbReference type="STRING" id="1007103.GCA_000213315_03860"/>
<dbReference type="FunFam" id="1.10.1200.10:FF:000005">
    <property type="entry name" value="Nonribosomal peptide synthetase 1"/>
    <property type="match status" value="5"/>
</dbReference>
<keyword evidence="4" id="KW-0597">Phosphoprotein</keyword>
<dbReference type="eggNOG" id="COG1020">
    <property type="taxonomic scope" value="Bacteria"/>
</dbReference>
<name>A0A164AJU7_9BACL</name>
<feature type="domain" description="Carrier" evidence="9">
    <location>
        <begin position="3051"/>
        <end position="3126"/>
    </location>
</feature>
<evidence type="ECO:0000259" key="9">
    <source>
        <dbReference type="PROSITE" id="PS50075"/>
    </source>
</evidence>
<dbReference type="EMBL" id="LQRA01000013">
    <property type="protein sequence ID" value="KZE83985.1"/>
    <property type="molecule type" value="Genomic_DNA"/>
</dbReference>
<dbReference type="GO" id="GO:0016874">
    <property type="term" value="F:ligase activity"/>
    <property type="evidence" value="ECO:0007669"/>
    <property type="project" value="UniProtKB-KW"/>
</dbReference>
<dbReference type="InterPro" id="IPR045851">
    <property type="entry name" value="AMP-bd_C_sf"/>
</dbReference>
<dbReference type="InterPro" id="IPR020845">
    <property type="entry name" value="AMP-binding_CS"/>
</dbReference>
<dbReference type="CDD" id="cd12117">
    <property type="entry name" value="A_NRPS_Srf_like"/>
    <property type="match status" value="1"/>
</dbReference>
<dbReference type="GO" id="GO:0017000">
    <property type="term" value="P:antibiotic biosynthetic process"/>
    <property type="evidence" value="ECO:0007669"/>
    <property type="project" value="UniProtKB-KW"/>
</dbReference>
<dbReference type="CDD" id="cd19534">
    <property type="entry name" value="E_NRPS"/>
    <property type="match status" value="1"/>
</dbReference>
<dbReference type="SUPFAM" id="SSF56801">
    <property type="entry name" value="Acetyl-CoA synthetase-like"/>
    <property type="match status" value="5"/>
</dbReference>
<keyword evidence="11" id="KW-1185">Reference proteome</keyword>
<dbReference type="InterPro" id="IPR000873">
    <property type="entry name" value="AMP-dep_synth/lig_dom"/>
</dbReference>
<dbReference type="InterPro" id="IPR006162">
    <property type="entry name" value="Ppantetheine_attach_site"/>
</dbReference>
<reference evidence="11" key="1">
    <citation type="submission" date="2016-01" db="EMBL/GenBank/DDBJ databases">
        <title>Draft genome of Chromobacterium sp. F49.</title>
        <authorList>
            <person name="Hong K.W."/>
        </authorList>
    </citation>
    <scope>NUCLEOTIDE SEQUENCE [LARGE SCALE GENOMIC DNA]</scope>
    <source>
        <strain evidence="11">M63</strain>
    </source>
</reference>
<dbReference type="GO" id="GO:0008610">
    <property type="term" value="P:lipid biosynthetic process"/>
    <property type="evidence" value="ECO:0007669"/>
    <property type="project" value="UniProtKB-ARBA"/>
</dbReference>
<dbReference type="PROSITE" id="PS50075">
    <property type="entry name" value="CARRIER"/>
    <property type="match status" value="5"/>
</dbReference>
<dbReference type="GO" id="GO:0044550">
    <property type="term" value="P:secondary metabolite biosynthetic process"/>
    <property type="evidence" value="ECO:0007669"/>
    <property type="project" value="UniProtKB-ARBA"/>
</dbReference>
<feature type="domain" description="Carrier" evidence="9">
    <location>
        <begin position="960"/>
        <end position="1035"/>
    </location>
</feature>
<dbReference type="FunFam" id="3.40.50.980:FF:000002">
    <property type="entry name" value="Enterobactin synthetase component F"/>
    <property type="match status" value="1"/>
</dbReference>
<dbReference type="NCBIfam" id="TIGR01733">
    <property type="entry name" value="AA-adenyl-dom"/>
    <property type="match status" value="5"/>
</dbReference>
<dbReference type="SUPFAM" id="SSF52777">
    <property type="entry name" value="CoA-dependent acyltransferases"/>
    <property type="match status" value="14"/>
</dbReference>
<protein>
    <recommendedName>
        <fullName evidence="9">Carrier domain-containing protein</fullName>
    </recommendedName>
</protein>
<dbReference type="PROSITE" id="PS00012">
    <property type="entry name" value="PHOSPHOPANTETHEINE"/>
    <property type="match status" value="5"/>
</dbReference>
<evidence type="ECO:0000256" key="3">
    <source>
        <dbReference type="ARBA" id="ARBA00022450"/>
    </source>
</evidence>
<dbReference type="Proteomes" id="UP000076563">
    <property type="component" value="Unassembled WGS sequence"/>
</dbReference>
<dbReference type="Pfam" id="PF00550">
    <property type="entry name" value="PP-binding"/>
    <property type="match status" value="5"/>
</dbReference>
<dbReference type="FunFam" id="3.40.50.980:FF:000001">
    <property type="entry name" value="Non-ribosomal peptide synthetase"/>
    <property type="match status" value="5"/>
</dbReference>
<dbReference type="FunFam" id="3.40.50.12780:FF:000012">
    <property type="entry name" value="Non-ribosomal peptide synthetase"/>
    <property type="match status" value="5"/>
</dbReference>
<dbReference type="GO" id="GO:0005829">
    <property type="term" value="C:cytosol"/>
    <property type="evidence" value="ECO:0007669"/>
    <property type="project" value="TreeGrafter"/>
</dbReference>
<dbReference type="Gene3D" id="3.40.50.980">
    <property type="match status" value="10"/>
</dbReference>
<evidence type="ECO:0000256" key="8">
    <source>
        <dbReference type="ARBA" id="ARBA00023268"/>
    </source>
</evidence>
<comment type="caution">
    <text evidence="10">The sequence shown here is derived from an EMBL/GenBank/DDBJ whole genome shotgun (WGS) entry which is preliminary data.</text>
</comment>
<dbReference type="InterPro" id="IPR025110">
    <property type="entry name" value="AMP-bd_C"/>
</dbReference>
<comment type="cofactor">
    <cofactor evidence="1">
        <name>pantetheine 4'-phosphate</name>
        <dbReference type="ChEBI" id="CHEBI:47942"/>
    </cofactor>
</comment>
<proteinExistence type="inferred from homology"/>
<dbReference type="Pfam" id="PF13193">
    <property type="entry name" value="AMP-binding_C"/>
    <property type="match status" value="5"/>
</dbReference>
<dbReference type="PROSITE" id="PS00455">
    <property type="entry name" value="AMP_BINDING"/>
    <property type="match status" value="5"/>
</dbReference>
<dbReference type="Pfam" id="PF00668">
    <property type="entry name" value="Condensation"/>
    <property type="match status" value="7"/>
</dbReference>
<keyword evidence="6" id="KW-0677">Repeat</keyword>
<dbReference type="Gene3D" id="1.10.1200.10">
    <property type="entry name" value="ACP-like"/>
    <property type="match status" value="5"/>
</dbReference>
<organism evidence="10 11">
    <name type="scientific">Paenibacillus elgii</name>
    <dbReference type="NCBI Taxonomy" id="189691"/>
    <lineage>
        <taxon>Bacteria</taxon>
        <taxon>Bacillati</taxon>
        <taxon>Bacillota</taxon>
        <taxon>Bacilli</taxon>
        <taxon>Bacillales</taxon>
        <taxon>Paenibacillaceae</taxon>
        <taxon>Paenibacillus</taxon>
    </lineage>
</organism>
<keyword evidence="7" id="KW-0045">Antibiotic biosynthesis</keyword>
<feature type="domain" description="Carrier" evidence="9">
    <location>
        <begin position="4083"/>
        <end position="4157"/>
    </location>
</feature>
<dbReference type="Gene3D" id="3.30.300.30">
    <property type="match status" value="5"/>
</dbReference>
<evidence type="ECO:0000256" key="6">
    <source>
        <dbReference type="ARBA" id="ARBA00022737"/>
    </source>
</evidence>
<gene>
    <name evidence="10" type="ORF">AV654_07285</name>
</gene>
<evidence type="ECO:0000313" key="10">
    <source>
        <dbReference type="EMBL" id="KZE83985.1"/>
    </source>
</evidence>
<dbReference type="InterPro" id="IPR020806">
    <property type="entry name" value="PKS_PP-bd"/>
</dbReference>
<dbReference type="NCBIfam" id="TIGR01720">
    <property type="entry name" value="NRPS-para261"/>
    <property type="match status" value="1"/>
</dbReference>
<evidence type="ECO:0000256" key="2">
    <source>
        <dbReference type="ARBA" id="ARBA00006432"/>
    </source>
</evidence>
<dbReference type="GO" id="GO:0043041">
    <property type="term" value="P:amino acid activation for nonribosomal peptide biosynthetic process"/>
    <property type="evidence" value="ECO:0007669"/>
    <property type="project" value="TreeGrafter"/>
</dbReference>
<dbReference type="SMART" id="SM00823">
    <property type="entry name" value="PKS_PP"/>
    <property type="match status" value="5"/>
</dbReference>
<dbReference type="InterPro" id="IPR010060">
    <property type="entry name" value="NRPS_synth"/>
</dbReference>
<dbReference type="CDD" id="cd17643">
    <property type="entry name" value="A_NRPS_Cytc1-like"/>
    <property type="match status" value="1"/>
</dbReference>
<dbReference type="PANTHER" id="PTHR45527:SF1">
    <property type="entry name" value="FATTY ACID SYNTHASE"/>
    <property type="match status" value="1"/>
</dbReference>
<dbReference type="InterPro" id="IPR010071">
    <property type="entry name" value="AA_adenyl_dom"/>
</dbReference>
<dbReference type="CDD" id="cd19531">
    <property type="entry name" value="LCL_NRPS-like"/>
    <property type="match status" value="4"/>
</dbReference>
<dbReference type="FunFam" id="2.30.38.10:FF:000001">
    <property type="entry name" value="Non-ribosomal peptide synthetase PvdI"/>
    <property type="match status" value="5"/>
</dbReference>
<dbReference type="InterPro" id="IPR001242">
    <property type="entry name" value="Condensation_dom"/>
</dbReference>
<dbReference type="InterPro" id="IPR023213">
    <property type="entry name" value="CAT-like_dom_sf"/>
</dbReference>
<keyword evidence="3" id="KW-0596">Phosphopantetheine</keyword>
<evidence type="ECO:0000256" key="1">
    <source>
        <dbReference type="ARBA" id="ARBA00001957"/>
    </source>
</evidence>
<dbReference type="NCBIfam" id="NF003417">
    <property type="entry name" value="PRK04813.1"/>
    <property type="match status" value="5"/>
</dbReference>
<dbReference type="Gene3D" id="2.30.38.10">
    <property type="entry name" value="Luciferase, Domain 3"/>
    <property type="match status" value="5"/>
</dbReference>
<dbReference type="NCBIfam" id="NF004282">
    <property type="entry name" value="PRK05691.1"/>
    <property type="match status" value="6"/>
</dbReference>
<dbReference type="OrthoDB" id="9765680at2"/>
<evidence type="ECO:0000256" key="5">
    <source>
        <dbReference type="ARBA" id="ARBA00022598"/>
    </source>
</evidence>
<dbReference type="RefSeq" id="WP_063177908.1">
    <property type="nucleotide sequence ID" value="NZ_LQRA01000013.1"/>
</dbReference>
<dbReference type="SUPFAM" id="SSF47336">
    <property type="entry name" value="ACP-like"/>
    <property type="match status" value="5"/>
</dbReference>
<keyword evidence="8" id="KW-0511">Multifunctional enzyme</keyword>
<dbReference type="CDD" id="cd05930">
    <property type="entry name" value="A_NRPS"/>
    <property type="match status" value="1"/>
</dbReference>
<comment type="similarity">
    <text evidence="2">Belongs to the ATP-dependent AMP-binding enzyme family.</text>
</comment>
<dbReference type="Gene3D" id="3.30.559.10">
    <property type="entry name" value="Chloramphenicol acetyltransferase-like domain"/>
    <property type="match status" value="7"/>
</dbReference>
<dbReference type="Gene3D" id="3.30.559.30">
    <property type="entry name" value="Nonribosomal peptide synthetase, condensation domain"/>
    <property type="match status" value="7"/>
</dbReference>
<dbReference type="FunFam" id="3.30.300.30:FF:000010">
    <property type="entry name" value="Enterobactin synthetase component F"/>
    <property type="match status" value="5"/>
</dbReference>
<feature type="domain" description="Carrier" evidence="9">
    <location>
        <begin position="5605"/>
        <end position="5680"/>
    </location>
</feature>
<dbReference type="PANTHER" id="PTHR45527">
    <property type="entry name" value="NONRIBOSOMAL PEPTIDE SYNTHETASE"/>
    <property type="match status" value="1"/>
</dbReference>
<dbReference type="InterPro" id="IPR036736">
    <property type="entry name" value="ACP-like_sf"/>
</dbReference>
<evidence type="ECO:0000313" key="11">
    <source>
        <dbReference type="Proteomes" id="UP000076563"/>
    </source>
</evidence>
<dbReference type="InterPro" id="IPR009081">
    <property type="entry name" value="PP-bd_ACP"/>
</dbReference>
<accession>A0A164AJU7</accession>
<dbReference type="GO" id="GO:0031177">
    <property type="term" value="F:phosphopantetheine binding"/>
    <property type="evidence" value="ECO:0007669"/>
    <property type="project" value="InterPro"/>
</dbReference>
<dbReference type="CDD" id="cd19543">
    <property type="entry name" value="DCL_NRPS"/>
    <property type="match status" value="1"/>
</dbReference>
<keyword evidence="5" id="KW-0436">Ligase</keyword>